<evidence type="ECO:0000313" key="5">
    <source>
        <dbReference type="EMBL" id="MEE2051421.1"/>
    </source>
</evidence>
<name>A0ABU7KQ43_9ACTN</name>
<dbReference type="Proteomes" id="UP001348641">
    <property type="component" value="Unassembled WGS sequence"/>
</dbReference>
<feature type="compositionally biased region" description="Polar residues" evidence="3">
    <location>
        <begin position="26"/>
        <end position="37"/>
    </location>
</feature>
<evidence type="ECO:0000256" key="3">
    <source>
        <dbReference type="SAM" id="MobiDB-lite"/>
    </source>
</evidence>
<dbReference type="Gene3D" id="2.30.42.10">
    <property type="match status" value="1"/>
</dbReference>
<organism evidence="5 6">
    <name type="scientific">Nocardiopsis tropica</name>
    <dbReference type="NCBI Taxonomy" id="109330"/>
    <lineage>
        <taxon>Bacteria</taxon>
        <taxon>Bacillati</taxon>
        <taxon>Actinomycetota</taxon>
        <taxon>Actinomycetes</taxon>
        <taxon>Streptosporangiales</taxon>
        <taxon>Nocardiopsidaceae</taxon>
        <taxon>Nocardiopsis</taxon>
    </lineage>
</organism>
<feature type="compositionally biased region" description="Low complexity" evidence="3">
    <location>
        <begin position="251"/>
        <end position="262"/>
    </location>
</feature>
<dbReference type="InterPro" id="IPR001940">
    <property type="entry name" value="Peptidase_S1C"/>
</dbReference>
<evidence type="ECO:0000256" key="2">
    <source>
        <dbReference type="ARBA" id="ARBA00022801"/>
    </source>
</evidence>
<feature type="compositionally biased region" description="Low complexity" evidence="3">
    <location>
        <begin position="132"/>
        <end position="144"/>
    </location>
</feature>
<dbReference type="SUPFAM" id="SSF50156">
    <property type="entry name" value="PDZ domain-like"/>
    <property type="match status" value="1"/>
</dbReference>
<keyword evidence="2" id="KW-0378">Hydrolase</keyword>
<evidence type="ECO:0000313" key="6">
    <source>
        <dbReference type="Proteomes" id="UP001348641"/>
    </source>
</evidence>
<accession>A0ABU7KQ43</accession>
<dbReference type="Pfam" id="PF13365">
    <property type="entry name" value="Trypsin_2"/>
    <property type="match status" value="1"/>
</dbReference>
<feature type="domain" description="PDZ" evidence="4">
    <location>
        <begin position="494"/>
        <end position="576"/>
    </location>
</feature>
<gene>
    <name evidence="5" type="ORF">Q8A49_13050</name>
</gene>
<feature type="compositionally biased region" description="Polar residues" evidence="3">
    <location>
        <begin position="1"/>
        <end position="10"/>
    </location>
</feature>
<feature type="compositionally biased region" description="Gly residues" evidence="3">
    <location>
        <begin position="85"/>
        <end position="94"/>
    </location>
</feature>
<feature type="region of interest" description="Disordered" evidence="3">
    <location>
        <begin position="599"/>
        <end position="632"/>
    </location>
</feature>
<dbReference type="RefSeq" id="WP_330158550.1">
    <property type="nucleotide sequence ID" value="NZ_BAAAJA010000019.1"/>
</dbReference>
<feature type="compositionally biased region" description="Gly residues" evidence="3">
    <location>
        <begin position="240"/>
        <end position="250"/>
    </location>
</feature>
<feature type="region of interest" description="Disordered" evidence="3">
    <location>
        <begin position="1"/>
        <end position="268"/>
    </location>
</feature>
<proteinExistence type="predicted"/>
<protein>
    <submittedName>
        <fullName evidence="5">Trypsin-like peptidase domain-containing protein</fullName>
    </submittedName>
</protein>
<dbReference type="PRINTS" id="PR00834">
    <property type="entry name" value="PROTEASES2C"/>
</dbReference>
<dbReference type="Pfam" id="PF13180">
    <property type="entry name" value="PDZ_2"/>
    <property type="match status" value="1"/>
</dbReference>
<comment type="caution">
    <text evidence="5">The sequence shown here is derived from an EMBL/GenBank/DDBJ whole genome shotgun (WGS) entry which is preliminary data.</text>
</comment>
<evidence type="ECO:0000256" key="1">
    <source>
        <dbReference type="ARBA" id="ARBA00022670"/>
    </source>
</evidence>
<dbReference type="SUPFAM" id="SSF50494">
    <property type="entry name" value="Trypsin-like serine proteases"/>
    <property type="match status" value="1"/>
</dbReference>
<evidence type="ECO:0000259" key="4">
    <source>
        <dbReference type="PROSITE" id="PS50106"/>
    </source>
</evidence>
<reference evidence="5 6" key="1">
    <citation type="submission" date="2023-07" db="EMBL/GenBank/DDBJ databases">
        <authorList>
            <person name="Girao M."/>
            <person name="Carvalho M.F."/>
        </authorList>
    </citation>
    <scope>NUCLEOTIDE SEQUENCE [LARGE SCALE GENOMIC DNA]</scope>
    <source>
        <strain evidence="5 6">66/93</strain>
    </source>
</reference>
<dbReference type="PANTHER" id="PTHR43343">
    <property type="entry name" value="PEPTIDASE S12"/>
    <property type="match status" value="1"/>
</dbReference>
<dbReference type="EMBL" id="JAUUCC010000029">
    <property type="protein sequence ID" value="MEE2051421.1"/>
    <property type="molecule type" value="Genomic_DNA"/>
</dbReference>
<dbReference type="InterPro" id="IPR001478">
    <property type="entry name" value="PDZ"/>
</dbReference>
<dbReference type="InterPro" id="IPR036034">
    <property type="entry name" value="PDZ_sf"/>
</dbReference>
<dbReference type="InterPro" id="IPR009003">
    <property type="entry name" value="Peptidase_S1_PA"/>
</dbReference>
<sequence>MNPSEPSTGTEPGAAAGNARLPAEPTDQQVPSGQGHSSADGEAHEPVPGGERGGVPAGHEDRSAAPRAAEGSGSGNPGPEDDGTGTAGPEGAGTGTVDPEGAEGRPAQAEGHAGPPFAAEQRPLPRGGYGEHPGTAHPGHPGHPVQHAGAHVTGTGPRFSPPEHAPRWATGPNEADRASYTFPPHVGGPGGPAGGPPDQFAAHHAGPGRPYGGPQGPGGPNGPGAPGAPGGPGGPPPFGDGSGFGPGGHGHPPYGAAAPGHAADGGKKRGGRVVTIAAVTALVTSLIVGPAAALGTAYLFPNGLGSPVSSLTGEQGSTPTEGAVGEVAESVLPSVVSIQTANGGGSGVVISSDGQILTNAHVVEASGGGPLEVLFNDGTSAPAEVLGADTVSDIAVIQAEGRNDLEPATLGDSEQVGVGADVVAIGSPLGLSGTVTTGVVSALNRPVNTGATENGNGQTSTVINAIQTDAAINPGNSGGPLVNMAGEVIGINTAIAGISQESGSVGLGFAIPVNQARPIAEQLIEDGSASYPAIEATITNSRGGGAEVVEVVEGGAADEAGLSAGDVVVSVDGRAVTTPDQLIAEIRSRQPGEEVTFGVVSGGSGSPQDVAVTLGEQSSESVENEAEQGGGN</sequence>
<dbReference type="Gene3D" id="2.40.10.120">
    <property type="match status" value="1"/>
</dbReference>
<dbReference type="PANTHER" id="PTHR43343:SF3">
    <property type="entry name" value="PROTEASE DO-LIKE 8, CHLOROPLASTIC"/>
    <property type="match status" value="1"/>
</dbReference>
<dbReference type="PROSITE" id="PS50106">
    <property type="entry name" value="PDZ"/>
    <property type="match status" value="1"/>
</dbReference>
<keyword evidence="1" id="KW-0645">Protease</keyword>
<dbReference type="SMART" id="SM00228">
    <property type="entry name" value="PDZ"/>
    <property type="match status" value="1"/>
</dbReference>
<dbReference type="InterPro" id="IPR051201">
    <property type="entry name" value="Chloro_Bact_Ser_Proteases"/>
</dbReference>
<feature type="compositionally biased region" description="Gly residues" evidence="3">
    <location>
        <begin position="209"/>
        <end position="231"/>
    </location>
</feature>